<sequence length="147" mass="17327">MTLITTFEDKRREKQLKYEKSVLKEISIKDLKEQVKHLFGSSRLLTGLMNHAGIEEACYDMAIEAYLLGAHYSHFGTSGETATTVQHRCKGDLTHFTNTLYHFFLYWAQNEEGAYSESLIYSCEQYIYSWWMEGFENGRKRHKLRLH</sequence>
<dbReference type="Pfam" id="PF10730">
    <property type="entry name" value="DUF2521"/>
    <property type="match status" value="1"/>
</dbReference>
<dbReference type="OrthoDB" id="2915109at2"/>
<dbReference type="InterPro" id="IPR019667">
    <property type="entry name" value="Uncharacterised_YbaK"/>
</dbReference>
<protein>
    <recommendedName>
        <fullName evidence="3">DUF2521 domain-containing protein</fullName>
    </recommendedName>
</protein>
<evidence type="ECO:0000313" key="2">
    <source>
        <dbReference type="Proteomes" id="UP000215137"/>
    </source>
</evidence>
<dbReference type="KEGG" id="bko:CKF48_09330"/>
<name>A0A248TH18_9BACI</name>
<accession>A0A248TH18</accession>
<evidence type="ECO:0000313" key="1">
    <source>
        <dbReference type="EMBL" id="ASV67507.1"/>
    </source>
</evidence>
<gene>
    <name evidence="1" type="ORF">CKF48_09330</name>
</gene>
<dbReference type="EMBL" id="CP022983">
    <property type="protein sequence ID" value="ASV67507.1"/>
    <property type="molecule type" value="Genomic_DNA"/>
</dbReference>
<dbReference type="AlphaFoldDB" id="A0A248TH18"/>
<organism evidence="1 2">
    <name type="scientific">Cytobacillus kochii</name>
    <dbReference type="NCBI Taxonomy" id="859143"/>
    <lineage>
        <taxon>Bacteria</taxon>
        <taxon>Bacillati</taxon>
        <taxon>Bacillota</taxon>
        <taxon>Bacilli</taxon>
        <taxon>Bacillales</taxon>
        <taxon>Bacillaceae</taxon>
        <taxon>Cytobacillus</taxon>
    </lineage>
</organism>
<dbReference type="Proteomes" id="UP000215137">
    <property type="component" value="Chromosome"/>
</dbReference>
<keyword evidence="2" id="KW-1185">Reference proteome</keyword>
<evidence type="ECO:0008006" key="3">
    <source>
        <dbReference type="Google" id="ProtNLM"/>
    </source>
</evidence>
<dbReference type="RefSeq" id="WP_095371081.1">
    <property type="nucleotide sequence ID" value="NZ_CP022983.1"/>
</dbReference>
<proteinExistence type="predicted"/>
<reference evidence="1 2" key="1">
    <citation type="submission" date="2017-08" db="EMBL/GenBank/DDBJ databases">
        <title>Complete Genome Sequence of Bacillus kochii Oregon-R-modENCODE STRAIN BDGP4, isolated from Drosophila melanogaster gut.</title>
        <authorList>
            <person name="Wan K.H."/>
            <person name="Yu C."/>
            <person name="Park S."/>
            <person name="Hammonds A.S."/>
            <person name="Booth B.W."/>
            <person name="Celniker S.E."/>
        </authorList>
    </citation>
    <scope>NUCLEOTIDE SEQUENCE [LARGE SCALE GENOMIC DNA]</scope>
    <source>
        <strain evidence="1 2">BDGP4</strain>
    </source>
</reference>